<proteinExistence type="predicted"/>
<reference evidence="3" key="1">
    <citation type="journal article" date="2015" name="Genome Announc.">
        <title>Draft genome sequence of Talaromyces cellulolyticus strain Y-94, a source of lignocellulosic biomass-degrading enzymes.</title>
        <authorList>
            <person name="Fujii T."/>
            <person name="Koike H."/>
            <person name="Sawayama S."/>
            <person name="Yano S."/>
            <person name="Inoue H."/>
        </authorList>
    </citation>
    <scope>NUCLEOTIDE SEQUENCE [LARGE SCALE GENOMIC DNA]</scope>
    <source>
        <strain evidence="3">Y-94</strain>
    </source>
</reference>
<dbReference type="Proteomes" id="UP000053095">
    <property type="component" value="Unassembled WGS sequence"/>
</dbReference>
<dbReference type="EMBL" id="DF933820">
    <property type="protein sequence ID" value="GAM37654.1"/>
    <property type="molecule type" value="Genomic_DNA"/>
</dbReference>
<organism evidence="2 3">
    <name type="scientific">Talaromyces pinophilus</name>
    <name type="common">Penicillium pinophilum</name>
    <dbReference type="NCBI Taxonomy" id="128442"/>
    <lineage>
        <taxon>Eukaryota</taxon>
        <taxon>Fungi</taxon>
        <taxon>Dikarya</taxon>
        <taxon>Ascomycota</taxon>
        <taxon>Pezizomycotina</taxon>
        <taxon>Eurotiomycetes</taxon>
        <taxon>Eurotiomycetidae</taxon>
        <taxon>Eurotiales</taxon>
        <taxon>Trichocomaceae</taxon>
        <taxon>Talaromyces</taxon>
        <taxon>Talaromyces sect. Talaromyces</taxon>
    </lineage>
</organism>
<evidence type="ECO:0000313" key="2">
    <source>
        <dbReference type="EMBL" id="GAM37654.1"/>
    </source>
</evidence>
<name>A0A6V8H8F0_TALPI</name>
<sequence>MSQSHQHSQRDKTLSTQRGAETEVPWHSTPRPLGHLGTQPRVVGLQSHAWVYTQVADFPRLFATRGETIFIHPTLYRSSLPASMRTAFGICAATLSLNQQTRPILFNAVDAEVSSLLGSTLAGTLSENLAAFQALVLYQIMRVFYGDLKDQWAAEQQEFIVRSIGLRLLRQTETELPMPPTTWESWILAESVRRAVMFSFKLYTLYWSARAGVCKENGALNHLPMSSNPAIWDSQDVDLEIVAKDTIITHGQLLARWEAAPQNKLDRYENFLVVAWKGSPTVEAFRCFRAESE</sequence>
<protein>
    <recommendedName>
        <fullName evidence="4">Transcription factor domain-containing protein</fullName>
    </recommendedName>
</protein>
<comment type="caution">
    <text evidence="2">The sequence shown here is derived from an EMBL/GenBank/DDBJ whole genome shotgun (WGS) entry which is preliminary data.</text>
</comment>
<gene>
    <name evidence="2" type="ORF">TCE0_024r07751</name>
</gene>
<feature type="region of interest" description="Disordered" evidence="1">
    <location>
        <begin position="1"/>
        <end position="38"/>
    </location>
</feature>
<evidence type="ECO:0008006" key="4">
    <source>
        <dbReference type="Google" id="ProtNLM"/>
    </source>
</evidence>
<dbReference type="AlphaFoldDB" id="A0A6V8H8F0"/>
<evidence type="ECO:0000313" key="3">
    <source>
        <dbReference type="Proteomes" id="UP000053095"/>
    </source>
</evidence>
<keyword evidence="3" id="KW-1185">Reference proteome</keyword>
<evidence type="ECO:0000256" key="1">
    <source>
        <dbReference type="SAM" id="MobiDB-lite"/>
    </source>
</evidence>
<accession>A0A6V8H8F0</accession>